<sequence length="420" mass="44755">MHLTQRWKIFSVLAGMLVISMFYRVSMAVVSFDLTQELGLSAAELGVISGVFFYAFACAQIPLGSLLDRFGGRVMVSLLGVVTTGGSLLFALAPGYPQALAGRALLGLGTASVLMGALKIYTNWFPPQEFAKISGFMIAVGNLGSVGATKPLAYVINHFGWRPTFIAATGAQLAITLAAFLIARDTPATEEINTAVQPVTTSVNSNGMFQAWKLLFTAPAFWLVSLMAFFWYANYMVLLALWGGPYLRDVIGLDSSAASTLLLCISFGYICGSLLLGRAIDLLKGSLTTTMVLGQLIVLLAMTAMLGPAELVSRTVLALIFFVIGLASSSGVIIYPLARNLVPHRFAATALTFVNFFLLMGAAAAQHIMGLYIHSFPRGTSGYPAAAYHGAFLIPVCGLAASLLLFAGNRKRFRTAPPCE</sequence>
<comment type="catalytic activity">
    <reaction evidence="15">
        <text>L-arginyl-L-alpha-amino acid(out) = L-arginyl-L-alpha-amino acid(in)</text>
        <dbReference type="Rhea" id="RHEA:79371"/>
        <dbReference type="ChEBI" id="CHEBI:84315"/>
    </reaction>
</comment>
<evidence type="ECO:0000256" key="25">
    <source>
        <dbReference type="SAM" id="Phobius"/>
    </source>
</evidence>
<keyword evidence="3" id="KW-0813">Transport</keyword>
<dbReference type="GO" id="GO:0022857">
    <property type="term" value="F:transmembrane transporter activity"/>
    <property type="evidence" value="ECO:0007669"/>
    <property type="project" value="InterPro"/>
</dbReference>
<comment type="subcellular location">
    <subcellularLocation>
        <location evidence="1">Lysosome membrane</location>
        <topology evidence="1">Multi-pass membrane protein</topology>
    </subcellularLocation>
</comment>
<comment type="catalytic activity">
    <reaction evidence="16">
        <text>L-lysyl-L-lysine(out) = L-lysyl-L-lysine(in)</text>
        <dbReference type="Rhea" id="RHEA:79403"/>
        <dbReference type="ChEBI" id="CHEBI:229956"/>
    </reaction>
</comment>
<feature type="transmembrane region" description="Helical" evidence="25">
    <location>
        <begin position="45"/>
        <end position="67"/>
    </location>
</feature>
<feature type="transmembrane region" description="Helical" evidence="25">
    <location>
        <begin position="214"/>
        <end position="237"/>
    </location>
</feature>
<reference evidence="27 28" key="1">
    <citation type="submission" date="2019-07" db="EMBL/GenBank/DDBJ databases">
        <title>Genomic Encyclopedia of Archaeal and Bacterial Type Strains, Phase II (KMG-II): from individual species to whole genera.</title>
        <authorList>
            <person name="Goeker M."/>
        </authorList>
    </citation>
    <scope>NUCLEOTIDE SEQUENCE [LARGE SCALE GENOMIC DNA]</scope>
    <source>
        <strain evidence="27 28">ATCC BAA-1139</strain>
    </source>
</reference>
<feature type="domain" description="Major facilitator superfamily (MFS) profile" evidence="26">
    <location>
        <begin position="9"/>
        <end position="414"/>
    </location>
</feature>
<comment type="similarity">
    <text evidence="2">Belongs to the major facilitator superfamily.</text>
</comment>
<feature type="transmembrane region" description="Helical" evidence="25">
    <location>
        <begin position="165"/>
        <end position="183"/>
    </location>
</feature>
<evidence type="ECO:0000256" key="2">
    <source>
        <dbReference type="ARBA" id="ARBA00008335"/>
    </source>
</evidence>
<evidence type="ECO:0000256" key="14">
    <source>
        <dbReference type="ARBA" id="ARBA00044898"/>
    </source>
</evidence>
<protein>
    <recommendedName>
        <fullName evidence="21">Lysosomal dipeptide transporter MFSD1</fullName>
    </recommendedName>
    <alternativeName>
        <fullName evidence="22">Major facilitator superfamily domain-containing protein 1</fullName>
    </alternativeName>
</protein>
<comment type="catalytic activity">
    <reaction evidence="10">
        <text>L-alpha-aminoacyl-L-arginine(out) = L-alpha-aminoacyl-L-arginine(in)</text>
        <dbReference type="Rhea" id="RHEA:79367"/>
        <dbReference type="ChEBI" id="CHEBI:229968"/>
    </reaction>
</comment>
<dbReference type="AlphaFoldDB" id="A0A562VMS0"/>
<comment type="caution">
    <text evidence="27">The sequence shown here is derived from an EMBL/GenBank/DDBJ whole genome shotgun (WGS) entry which is preliminary data.</text>
</comment>
<evidence type="ECO:0000256" key="13">
    <source>
        <dbReference type="ARBA" id="ARBA00044893"/>
    </source>
</evidence>
<gene>
    <name evidence="27" type="ORF">JN12_01890</name>
</gene>
<dbReference type="PANTHER" id="PTHR23512">
    <property type="entry name" value="MAJOR FACILITATOR SUPERFAMILY DOMAIN-CONTAINING PROTEIN 1"/>
    <property type="match status" value="1"/>
</dbReference>
<comment type="function">
    <text evidence="23">Lysosomal dipeptide uniporter that selectively exports lysine, arginine or histidine-containing dipeptides with a net positive charge from the lysosome lumen into the cytosol. Could play a role in a specific type of protein O-glycosylation indirectly regulating macrophages migration and tissue invasion. Also essential for liver homeostasis.</text>
</comment>
<dbReference type="Gene3D" id="1.20.1250.20">
    <property type="entry name" value="MFS general substrate transporter like domains"/>
    <property type="match status" value="2"/>
</dbReference>
<comment type="catalytic activity">
    <reaction evidence="8">
        <text>L-lysyl-L-alanine(out) = L-lysyl-L-alanine(in)</text>
        <dbReference type="Rhea" id="RHEA:79399"/>
        <dbReference type="ChEBI" id="CHEBI:229954"/>
    </reaction>
</comment>
<dbReference type="SUPFAM" id="SSF103473">
    <property type="entry name" value="MFS general substrate transporter"/>
    <property type="match status" value="1"/>
</dbReference>
<dbReference type="Proteomes" id="UP000319449">
    <property type="component" value="Unassembled WGS sequence"/>
</dbReference>
<evidence type="ECO:0000256" key="11">
    <source>
        <dbReference type="ARBA" id="ARBA00044884"/>
    </source>
</evidence>
<feature type="transmembrane region" description="Helical" evidence="25">
    <location>
        <begin position="257"/>
        <end position="277"/>
    </location>
</feature>
<feature type="transmembrane region" description="Helical" evidence="25">
    <location>
        <begin position="133"/>
        <end position="153"/>
    </location>
</feature>
<comment type="catalytic activity">
    <reaction evidence="13">
        <text>L-alpha-aminoacyl-L-lysine(out) = L-alpha-aminoacyl-L-lysine(in)</text>
        <dbReference type="Rhea" id="RHEA:79383"/>
        <dbReference type="ChEBI" id="CHEBI:229966"/>
    </reaction>
</comment>
<evidence type="ECO:0000256" key="18">
    <source>
        <dbReference type="ARBA" id="ARBA00044912"/>
    </source>
</evidence>
<keyword evidence="5 25" id="KW-1133">Transmembrane helix</keyword>
<evidence type="ECO:0000256" key="24">
    <source>
        <dbReference type="ARBA" id="ARBA00046376"/>
    </source>
</evidence>
<comment type="catalytic activity">
    <reaction evidence="18">
        <text>L-histidyl-L-alpha-amino acid(out) = L-histidyl-L-alpha-amino acid(in)</text>
        <dbReference type="Rhea" id="RHEA:79379"/>
        <dbReference type="ChEBI" id="CHEBI:229964"/>
    </reaction>
</comment>
<comment type="catalytic activity">
    <reaction evidence="14">
        <text>L-aspartyl-L-lysine(out) = L-aspartyl-L-lysine(in)</text>
        <dbReference type="Rhea" id="RHEA:79411"/>
        <dbReference type="ChEBI" id="CHEBI:229953"/>
    </reaction>
</comment>
<evidence type="ECO:0000256" key="6">
    <source>
        <dbReference type="ARBA" id="ARBA00023136"/>
    </source>
</evidence>
<evidence type="ECO:0000256" key="17">
    <source>
        <dbReference type="ARBA" id="ARBA00044903"/>
    </source>
</evidence>
<comment type="catalytic activity">
    <reaction evidence="11">
        <text>L-alpha-aminoacyl-L-histidine(out) = L-alpha-aminoacyl-L-histidine(in)</text>
        <dbReference type="Rhea" id="RHEA:79375"/>
        <dbReference type="ChEBI" id="CHEBI:229967"/>
    </reaction>
</comment>
<feature type="transmembrane region" description="Helical" evidence="25">
    <location>
        <begin position="350"/>
        <end position="373"/>
    </location>
</feature>
<evidence type="ECO:0000259" key="26">
    <source>
        <dbReference type="PROSITE" id="PS50850"/>
    </source>
</evidence>
<evidence type="ECO:0000256" key="5">
    <source>
        <dbReference type="ARBA" id="ARBA00022989"/>
    </source>
</evidence>
<feature type="transmembrane region" description="Helical" evidence="25">
    <location>
        <begin position="7"/>
        <end position="25"/>
    </location>
</feature>
<comment type="catalytic activity">
    <reaction evidence="20">
        <text>L-lysyl-glycine(out) = L-lysyl-glycine(in)</text>
        <dbReference type="Rhea" id="RHEA:79407"/>
        <dbReference type="ChEBI" id="CHEBI:191202"/>
    </reaction>
</comment>
<evidence type="ECO:0000256" key="1">
    <source>
        <dbReference type="ARBA" id="ARBA00004155"/>
    </source>
</evidence>
<dbReference type="Pfam" id="PF07690">
    <property type="entry name" value="MFS_1"/>
    <property type="match status" value="1"/>
</dbReference>
<evidence type="ECO:0000256" key="7">
    <source>
        <dbReference type="ARBA" id="ARBA00023228"/>
    </source>
</evidence>
<accession>A0A562VMS0</accession>
<dbReference type="InterPro" id="IPR020846">
    <property type="entry name" value="MFS_dom"/>
</dbReference>
<evidence type="ECO:0000256" key="8">
    <source>
        <dbReference type="ARBA" id="ARBA00044876"/>
    </source>
</evidence>
<dbReference type="RefSeq" id="WP_246125817.1">
    <property type="nucleotide sequence ID" value="NZ_VLLN01000010.1"/>
</dbReference>
<evidence type="ECO:0000256" key="9">
    <source>
        <dbReference type="ARBA" id="ARBA00044878"/>
    </source>
</evidence>
<comment type="subunit">
    <text evidence="24">Homodimer. Interacts with lysosomal protein GLMP (via lumenal domain); the interaction starts while both proteins are still in the endoplasmic reticulum and is required for stabilization of MFSD1 in lysosomes but has no direct effect on its targeting to lysosomes or transporter activity.</text>
</comment>
<dbReference type="InterPro" id="IPR052187">
    <property type="entry name" value="MFSD1"/>
</dbReference>
<evidence type="ECO:0000256" key="23">
    <source>
        <dbReference type="ARBA" id="ARBA00045709"/>
    </source>
</evidence>
<evidence type="ECO:0000256" key="16">
    <source>
        <dbReference type="ARBA" id="ARBA00044900"/>
    </source>
</evidence>
<dbReference type="InterPro" id="IPR036259">
    <property type="entry name" value="MFS_trans_sf"/>
</dbReference>
<organism evidence="27 28">
    <name type="scientific">Geobacter argillaceus</name>
    <dbReference type="NCBI Taxonomy" id="345631"/>
    <lineage>
        <taxon>Bacteria</taxon>
        <taxon>Pseudomonadati</taxon>
        <taxon>Thermodesulfobacteriota</taxon>
        <taxon>Desulfuromonadia</taxon>
        <taxon>Geobacterales</taxon>
        <taxon>Geobacteraceae</taxon>
        <taxon>Geobacter</taxon>
    </lineage>
</organism>
<evidence type="ECO:0000256" key="12">
    <source>
        <dbReference type="ARBA" id="ARBA00044891"/>
    </source>
</evidence>
<comment type="catalytic activity">
    <reaction evidence="19">
        <text>L-alanyl-L-lysine(out) = L-alanyl-L-lysine(in)</text>
        <dbReference type="Rhea" id="RHEA:79415"/>
        <dbReference type="ChEBI" id="CHEBI:192470"/>
    </reaction>
</comment>
<comment type="catalytic activity">
    <reaction evidence="17">
        <text>L-arginyl-glycine(out) = L-arginyl-glycine(in)</text>
        <dbReference type="Rhea" id="RHEA:79391"/>
        <dbReference type="ChEBI" id="CHEBI:229955"/>
    </reaction>
</comment>
<evidence type="ECO:0000256" key="4">
    <source>
        <dbReference type="ARBA" id="ARBA00022692"/>
    </source>
</evidence>
<comment type="catalytic activity">
    <reaction evidence="12">
        <text>L-lysyl-L-alpha-amino acid(out) = L-lysyl-L-alpha-amino acid(in)</text>
        <dbReference type="Rhea" id="RHEA:79387"/>
        <dbReference type="ChEBI" id="CHEBI:229965"/>
    </reaction>
</comment>
<dbReference type="PROSITE" id="PS50850">
    <property type="entry name" value="MFS"/>
    <property type="match status" value="1"/>
</dbReference>
<feature type="transmembrane region" description="Helical" evidence="25">
    <location>
        <begin position="289"/>
        <end position="309"/>
    </location>
</feature>
<evidence type="ECO:0000313" key="27">
    <source>
        <dbReference type="EMBL" id="TWJ19200.1"/>
    </source>
</evidence>
<evidence type="ECO:0000256" key="3">
    <source>
        <dbReference type="ARBA" id="ARBA00022448"/>
    </source>
</evidence>
<name>A0A562VMS0_9BACT</name>
<evidence type="ECO:0000256" key="20">
    <source>
        <dbReference type="ARBA" id="ARBA00044924"/>
    </source>
</evidence>
<feature type="transmembrane region" description="Helical" evidence="25">
    <location>
        <begin position="100"/>
        <end position="121"/>
    </location>
</feature>
<feature type="transmembrane region" description="Helical" evidence="25">
    <location>
        <begin position="74"/>
        <end position="94"/>
    </location>
</feature>
<proteinExistence type="inferred from homology"/>
<keyword evidence="7" id="KW-0458">Lysosome</keyword>
<comment type="catalytic activity">
    <reaction evidence="9">
        <text>L-histidyl-glycine(out) = L-histidyl-glycine(in)</text>
        <dbReference type="Rhea" id="RHEA:79395"/>
        <dbReference type="ChEBI" id="CHEBI:229957"/>
    </reaction>
</comment>
<evidence type="ECO:0000256" key="21">
    <source>
        <dbReference type="ARBA" id="ARBA00044985"/>
    </source>
</evidence>
<feature type="transmembrane region" description="Helical" evidence="25">
    <location>
        <begin position="385"/>
        <end position="407"/>
    </location>
</feature>
<dbReference type="EMBL" id="VLLN01000010">
    <property type="protein sequence ID" value="TWJ19200.1"/>
    <property type="molecule type" value="Genomic_DNA"/>
</dbReference>
<keyword evidence="6 25" id="KW-0472">Membrane</keyword>
<keyword evidence="4 25" id="KW-0812">Transmembrane</keyword>
<evidence type="ECO:0000256" key="19">
    <source>
        <dbReference type="ARBA" id="ARBA00044919"/>
    </source>
</evidence>
<keyword evidence="28" id="KW-1185">Reference proteome</keyword>
<feature type="transmembrane region" description="Helical" evidence="25">
    <location>
        <begin position="315"/>
        <end position="338"/>
    </location>
</feature>
<evidence type="ECO:0000313" key="28">
    <source>
        <dbReference type="Proteomes" id="UP000319449"/>
    </source>
</evidence>
<evidence type="ECO:0000256" key="10">
    <source>
        <dbReference type="ARBA" id="ARBA00044881"/>
    </source>
</evidence>
<evidence type="ECO:0000256" key="15">
    <source>
        <dbReference type="ARBA" id="ARBA00044899"/>
    </source>
</evidence>
<evidence type="ECO:0000256" key="22">
    <source>
        <dbReference type="ARBA" id="ARBA00045018"/>
    </source>
</evidence>
<dbReference type="InterPro" id="IPR011701">
    <property type="entry name" value="MFS"/>
</dbReference>
<dbReference type="PANTHER" id="PTHR23512:SF3">
    <property type="entry name" value="MAJOR FACILITATOR SUPERFAMILY DOMAIN-CONTAINING PROTEIN 1"/>
    <property type="match status" value="1"/>
</dbReference>
<dbReference type="GO" id="GO:0005765">
    <property type="term" value="C:lysosomal membrane"/>
    <property type="evidence" value="ECO:0007669"/>
    <property type="project" value="UniProtKB-SubCell"/>
</dbReference>